<sequence>MSLHQGLLVCALFALAAVEARHGAHGAKFPPFLANVSDAARRDFFTISRNPNLTISQEETQLSAWASTNGVVDTYNQFIANVTARQTQLSQNVSAVIGNLAAAKQAVDAVMNNKEQTRAQQRATIEELRTRFPQEIPTLFFIGKVLDGPKSHENHGPRGGPGGHGGHGRPEGRPDGPRGGHGRNY</sequence>
<feature type="compositionally biased region" description="Basic and acidic residues" evidence="2">
    <location>
        <begin position="168"/>
        <end position="178"/>
    </location>
</feature>
<feature type="signal peptide" evidence="3">
    <location>
        <begin position="1"/>
        <end position="26"/>
    </location>
</feature>
<protein>
    <recommendedName>
        <fullName evidence="4">SXP/RAL-2 family protein Ani s 5-like cation-binding domain-containing protein</fullName>
    </recommendedName>
</protein>
<comment type="caution">
    <text evidence="5">The sequence shown here is derived from an EMBL/GenBank/DDBJ whole genome shotgun (WGS) entry which is preliminary data.</text>
</comment>
<dbReference type="InterPro" id="IPR003677">
    <property type="entry name" value="ANIS5_cation-bd"/>
</dbReference>
<keyword evidence="3" id="KW-0732">Signal</keyword>
<dbReference type="EMBL" id="CAJGYM010000219">
    <property type="protein sequence ID" value="CAD6199953.1"/>
    <property type="molecule type" value="Genomic_DNA"/>
</dbReference>
<evidence type="ECO:0000256" key="2">
    <source>
        <dbReference type="SAM" id="MobiDB-lite"/>
    </source>
</evidence>
<dbReference type="Pfam" id="PF02520">
    <property type="entry name" value="ANIS5_cation-bd"/>
    <property type="match status" value="1"/>
</dbReference>
<organism evidence="5 6">
    <name type="scientific">Caenorhabditis auriculariae</name>
    <dbReference type="NCBI Taxonomy" id="2777116"/>
    <lineage>
        <taxon>Eukaryota</taxon>
        <taxon>Metazoa</taxon>
        <taxon>Ecdysozoa</taxon>
        <taxon>Nematoda</taxon>
        <taxon>Chromadorea</taxon>
        <taxon>Rhabditida</taxon>
        <taxon>Rhabditina</taxon>
        <taxon>Rhabditomorpha</taxon>
        <taxon>Rhabditoidea</taxon>
        <taxon>Rhabditidae</taxon>
        <taxon>Peloderinae</taxon>
        <taxon>Caenorhabditis</taxon>
    </lineage>
</organism>
<accession>A0A8S1HTE3</accession>
<evidence type="ECO:0000313" key="6">
    <source>
        <dbReference type="Proteomes" id="UP000835052"/>
    </source>
</evidence>
<evidence type="ECO:0000259" key="4">
    <source>
        <dbReference type="Pfam" id="PF02520"/>
    </source>
</evidence>
<dbReference type="InterPro" id="IPR052823">
    <property type="entry name" value="SXP/RAL-2_related"/>
</dbReference>
<feature type="compositionally biased region" description="Basic and acidic residues" evidence="2">
    <location>
        <begin position="147"/>
        <end position="156"/>
    </location>
</feature>
<dbReference type="PANTHER" id="PTHR21593">
    <property type="entry name" value="PRION-LIKE- Q/N-RICH -DOMAIN-BEARING PROTEIN PROTEIN"/>
    <property type="match status" value="1"/>
</dbReference>
<dbReference type="OrthoDB" id="5781573at2759"/>
<dbReference type="AlphaFoldDB" id="A0A8S1HTE3"/>
<name>A0A8S1HTE3_9PELO</name>
<feature type="chain" id="PRO_5035926951" description="SXP/RAL-2 family protein Ani s 5-like cation-binding domain-containing protein" evidence="3">
    <location>
        <begin position="27"/>
        <end position="185"/>
    </location>
</feature>
<dbReference type="PANTHER" id="PTHR21593:SF36">
    <property type="entry name" value="DUF148 DOMAIN-CONTAINING PROTEIN-RELATED"/>
    <property type="match status" value="1"/>
</dbReference>
<reference evidence="5" key="1">
    <citation type="submission" date="2020-10" db="EMBL/GenBank/DDBJ databases">
        <authorList>
            <person name="Kikuchi T."/>
        </authorList>
    </citation>
    <scope>NUCLEOTIDE SEQUENCE</scope>
    <source>
        <strain evidence="5">NKZ352</strain>
    </source>
</reference>
<evidence type="ECO:0000313" key="5">
    <source>
        <dbReference type="EMBL" id="CAD6199953.1"/>
    </source>
</evidence>
<feature type="domain" description="SXP/RAL-2 family protein Ani s 5-like cation-binding" evidence="4">
    <location>
        <begin position="40"/>
        <end position="144"/>
    </location>
</feature>
<keyword evidence="1" id="KW-0175">Coiled coil</keyword>
<gene>
    <name evidence="5" type="ORF">CAUJ_LOCUS15852</name>
</gene>
<proteinExistence type="predicted"/>
<keyword evidence="6" id="KW-1185">Reference proteome</keyword>
<evidence type="ECO:0000256" key="3">
    <source>
        <dbReference type="SAM" id="SignalP"/>
    </source>
</evidence>
<feature type="region of interest" description="Disordered" evidence="2">
    <location>
        <begin position="146"/>
        <end position="185"/>
    </location>
</feature>
<feature type="coiled-coil region" evidence="1">
    <location>
        <begin position="100"/>
        <end position="131"/>
    </location>
</feature>
<dbReference type="Proteomes" id="UP000835052">
    <property type="component" value="Unassembled WGS sequence"/>
</dbReference>
<evidence type="ECO:0000256" key="1">
    <source>
        <dbReference type="SAM" id="Coils"/>
    </source>
</evidence>